<accession>A0ABQ6B5V8</accession>
<dbReference type="Proteomes" id="UP001156905">
    <property type="component" value="Unassembled WGS sequence"/>
</dbReference>
<evidence type="ECO:0000313" key="1">
    <source>
        <dbReference type="EMBL" id="GLR87996.1"/>
    </source>
</evidence>
<evidence type="ECO:0000313" key="2">
    <source>
        <dbReference type="Proteomes" id="UP001156905"/>
    </source>
</evidence>
<name>A0ABQ6B5V8_9BRAD</name>
<gene>
    <name evidence="1" type="ORF">GCM10007857_47080</name>
</gene>
<dbReference type="EMBL" id="BSOW01000017">
    <property type="protein sequence ID" value="GLR87996.1"/>
    <property type="molecule type" value="Genomic_DNA"/>
</dbReference>
<comment type="caution">
    <text evidence="1">The sequence shown here is derived from an EMBL/GenBank/DDBJ whole genome shotgun (WGS) entry which is preliminary data.</text>
</comment>
<protein>
    <submittedName>
        <fullName evidence="1">Uncharacterized protein</fullName>
    </submittedName>
</protein>
<organism evidence="1 2">
    <name type="scientific">Bradyrhizobium iriomotense</name>
    <dbReference type="NCBI Taxonomy" id="441950"/>
    <lineage>
        <taxon>Bacteria</taxon>
        <taxon>Pseudomonadati</taxon>
        <taxon>Pseudomonadota</taxon>
        <taxon>Alphaproteobacteria</taxon>
        <taxon>Hyphomicrobiales</taxon>
        <taxon>Nitrobacteraceae</taxon>
        <taxon>Bradyrhizobium</taxon>
    </lineage>
</organism>
<keyword evidence="2" id="KW-1185">Reference proteome</keyword>
<proteinExistence type="predicted"/>
<sequence length="87" mass="9504">MGISLSGKLPVRAHGNEVDVKTLVSATIFGKAVAVALKVFEIYSPALFLGIVPEDSVKLNIRRALRRRGHQPRSAIIPVYFDFLGKS</sequence>
<reference evidence="2" key="1">
    <citation type="journal article" date="2019" name="Int. J. Syst. Evol. Microbiol.">
        <title>The Global Catalogue of Microorganisms (GCM) 10K type strain sequencing project: providing services to taxonomists for standard genome sequencing and annotation.</title>
        <authorList>
            <consortium name="The Broad Institute Genomics Platform"/>
            <consortium name="The Broad Institute Genome Sequencing Center for Infectious Disease"/>
            <person name="Wu L."/>
            <person name="Ma J."/>
        </authorList>
    </citation>
    <scope>NUCLEOTIDE SEQUENCE [LARGE SCALE GENOMIC DNA]</scope>
    <source>
        <strain evidence="2">NBRC 102520</strain>
    </source>
</reference>
<dbReference type="RefSeq" id="WP_284269166.1">
    <property type="nucleotide sequence ID" value="NZ_BSOW01000017.1"/>
</dbReference>